<gene>
    <name evidence="2" type="ORF">CANCADRAFT_97167</name>
</gene>
<feature type="transmembrane region" description="Helical" evidence="1">
    <location>
        <begin position="118"/>
        <end position="138"/>
    </location>
</feature>
<keyword evidence="1" id="KW-0472">Membrane</keyword>
<organism evidence="2 3">
    <name type="scientific">Tortispora caseinolytica NRRL Y-17796</name>
    <dbReference type="NCBI Taxonomy" id="767744"/>
    <lineage>
        <taxon>Eukaryota</taxon>
        <taxon>Fungi</taxon>
        <taxon>Dikarya</taxon>
        <taxon>Ascomycota</taxon>
        <taxon>Saccharomycotina</taxon>
        <taxon>Trigonopsidomycetes</taxon>
        <taxon>Trigonopsidales</taxon>
        <taxon>Trigonopsidaceae</taxon>
        <taxon>Tortispora</taxon>
    </lineage>
</organism>
<evidence type="ECO:0000313" key="3">
    <source>
        <dbReference type="Proteomes" id="UP000095023"/>
    </source>
</evidence>
<dbReference type="Proteomes" id="UP000095023">
    <property type="component" value="Unassembled WGS sequence"/>
</dbReference>
<keyword evidence="3" id="KW-1185">Reference proteome</keyword>
<reference evidence="3" key="1">
    <citation type="submission" date="2016-02" db="EMBL/GenBank/DDBJ databases">
        <title>Comparative genomics of biotechnologically important yeasts.</title>
        <authorList>
            <consortium name="DOE Joint Genome Institute"/>
            <person name="Riley R."/>
            <person name="Haridas S."/>
            <person name="Wolfe K.H."/>
            <person name="Lopes M.R."/>
            <person name="Hittinger C.T."/>
            <person name="Goker M."/>
            <person name="Salamov A."/>
            <person name="Wisecaver J."/>
            <person name="Long T.M."/>
            <person name="Aerts A.L."/>
            <person name="Barry K."/>
            <person name="Choi C."/>
            <person name="Clum A."/>
            <person name="Coughlan A.Y."/>
            <person name="Deshpande S."/>
            <person name="Douglass A.P."/>
            <person name="Hanson S.J."/>
            <person name="Klenk H.-P."/>
            <person name="Labutti K."/>
            <person name="Lapidus A."/>
            <person name="Lindquist E."/>
            <person name="Lipzen A."/>
            <person name="Meier-Kolthoff J.P."/>
            <person name="Ohm R.A."/>
            <person name="Otillar R.P."/>
            <person name="Pangilinan J."/>
            <person name="Peng Y."/>
            <person name="Rokas A."/>
            <person name="Rosa C.A."/>
            <person name="Scheuner C."/>
            <person name="Sibirny A.A."/>
            <person name="Slot J.C."/>
            <person name="Stielow J.B."/>
            <person name="Sun H."/>
            <person name="Kurtzman C.P."/>
            <person name="Blackwell M."/>
            <person name="Jeffries T.W."/>
            <person name="Grigoriev I.V."/>
        </authorList>
    </citation>
    <scope>NUCLEOTIDE SEQUENCE [LARGE SCALE GENOMIC DNA]</scope>
    <source>
        <strain evidence="3">NRRL Y-17796</strain>
    </source>
</reference>
<accession>A0A1E4TDP5</accession>
<feature type="transmembrane region" description="Helical" evidence="1">
    <location>
        <begin position="150"/>
        <end position="169"/>
    </location>
</feature>
<evidence type="ECO:0000256" key="1">
    <source>
        <dbReference type="SAM" id="Phobius"/>
    </source>
</evidence>
<proteinExistence type="predicted"/>
<keyword evidence="1" id="KW-1133">Transmembrane helix</keyword>
<evidence type="ECO:0000313" key="2">
    <source>
        <dbReference type="EMBL" id="ODV89892.1"/>
    </source>
</evidence>
<name>A0A1E4TDP5_9ASCO</name>
<keyword evidence="1" id="KW-0812">Transmembrane</keyword>
<protein>
    <submittedName>
        <fullName evidence="2">Uncharacterized protein</fullName>
    </submittedName>
</protein>
<feature type="transmembrane region" description="Helical" evidence="1">
    <location>
        <begin position="53"/>
        <end position="71"/>
    </location>
</feature>
<dbReference type="EMBL" id="KV453842">
    <property type="protein sequence ID" value="ODV89892.1"/>
    <property type="molecule type" value="Genomic_DNA"/>
</dbReference>
<dbReference type="AlphaFoldDB" id="A0A1E4TDP5"/>
<sequence>MSFRIRIRQAQHERRPNQDNLIAGPALQERVHQVPWLEFVNRMMIMAAPRVSGIIRSIIVSALIFLLFSVYKDDSNNPIINNTESYEISLRLAPEFGLLKELYQRCILMLVNFVSHSVLRSIFASMAYGIITTMLHYFSQIRSLFVISSIVYSLLGLVATFYMVLVSALG</sequence>